<dbReference type="InterPro" id="IPR041522">
    <property type="entry name" value="CdaR_GGDEF"/>
</dbReference>
<keyword evidence="7" id="KW-0804">Transcription</keyword>
<comment type="subcellular location">
    <subcellularLocation>
        <location evidence="1">Cytoplasm</location>
    </subcellularLocation>
</comment>
<comment type="caution">
    <text evidence="12">The sequence shown here is derived from an EMBL/GenBank/DDBJ whole genome shotgun (WGS) entry which is preliminary data.</text>
</comment>
<dbReference type="SUPFAM" id="SSF52172">
    <property type="entry name" value="CheY-like"/>
    <property type="match status" value="1"/>
</dbReference>
<evidence type="ECO:0000259" key="11">
    <source>
        <dbReference type="PROSITE" id="PS50110"/>
    </source>
</evidence>
<dbReference type="EMBL" id="JAQQAL010000010">
    <property type="protein sequence ID" value="MDC7225944.1"/>
    <property type="molecule type" value="Genomic_DNA"/>
</dbReference>
<dbReference type="Proteomes" id="UP001221217">
    <property type="component" value="Unassembled WGS sequence"/>
</dbReference>
<dbReference type="GO" id="GO:0043565">
    <property type="term" value="F:sequence-specific DNA binding"/>
    <property type="evidence" value="ECO:0007669"/>
    <property type="project" value="InterPro"/>
</dbReference>
<dbReference type="SUPFAM" id="SSF46689">
    <property type="entry name" value="Homeodomain-like"/>
    <property type="match status" value="2"/>
</dbReference>
<dbReference type="PANTHER" id="PTHR42713:SF3">
    <property type="entry name" value="TRANSCRIPTIONAL REGULATORY PROTEIN HPTR"/>
    <property type="match status" value="1"/>
</dbReference>
<keyword evidence="5" id="KW-0805">Transcription regulation</keyword>
<dbReference type="Pfam" id="PF00072">
    <property type="entry name" value="Response_reg"/>
    <property type="match status" value="1"/>
</dbReference>
<dbReference type="InterPro" id="IPR009057">
    <property type="entry name" value="Homeodomain-like_sf"/>
</dbReference>
<keyword evidence="2" id="KW-0963">Cytoplasm</keyword>
<evidence type="ECO:0000256" key="1">
    <source>
        <dbReference type="ARBA" id="ARBA00004496"/>
    </source>
</evidence>
<feature type="coiled-coil region" evidence="9">
    <location>
        <begin position="108"/>
        <end position="141"/>
    </location>
</feature>
<dbReference type="InterPro" id="IPR011006">
    <property type="entry name" value="CheY-like_superfamily"/>
</dbReference>
<dbReference type="PROSITE" id="PS50110">
    <property type="entry name" value="RESPONSE_REGULATORY"/>
    <property type="match status" value="1"/>
</dbReference>
<evidence type="ECO:0000259" key="10">
    <source>
        <dbReference type="PROSITE" id="PS01124"/>
    </source>
</evidence>
<accession>A0AAJ1IB40</accession>
<dbReference type="GO" id="GO:0000160">
    <property type="term" value="P:phosphorelay signal transduction system"/>
    <property type="evidence" value="ECO:0007669"/>
    <property type="project" value="UniProtKB-KW"/>
</dbReference>
<dbReference type="InterPro" id="IPR018062">
    <property type="entry name" value="HTH_AraC-typ_CS"/>
</dbReference>
<keyword evidence="9" id="KW-0175">Coiled coil</keyword>
<evidence type="ECO:0000256" key="7">
    <source>
        <dbReference type="ARBA" id="ARBA00023163"/>
    </source>
</evidence>
<dbReference type="InterPro" id="IPR051552">
    <property type="entry name" value="HptR"/>
</dbReference>
<name>A0AAJ1IB40_9SPIO</name>
<evidence type="ECO:0000256" key="6">
    <source>
        <dbReference type="ARBA" id="ARBA00023125"/>
    </source>
</evidence>
<dbReference type="CDD" id="cd17536">
    <property type="entry name" value="REC_YesN-like"/>
    <property type="match status" value="1"/>
</dbReference>
<feature type="domain" description="HTH araC/xylS-type" evidence="10">
    <location>
        <begin position="440"/>
        <end position="538"/>
    </location>
</feature>
<dbReference type="SMART" id="SM00448">
    <property type="entry name" value="REC"/>
    <property type="match status" value="1"/>
</dbReference>
<keyword evidence="6" id="KW-0238">DNA-binding</keyword>
<protein>
    <submittedName>
        <fullName evidence="12">Response regulator</fullName>
    </submittedName>
</protein>
<evidence type="ECO:0000256" key="9">
    <source>
        <dbReference type="SAM" id="Coils"/>
    </source>
</evidence>
<evidence type="ECO:0000256" key="4">
    <source>
        <dbReference type="ARBA" id="ARBA00023012"/>
    </source>
</evidence>
<evidence type="ECO:0000313" key="12">
    <source>
        <dbReference type="EMBL" id="MDC7225944.1"/>
    </source>
</evidence>
<evidence type="ECO:0000256" key="5">
    <source>
        <dbReference type="ARBA" id="ARBA00023015"/>
    </source>
</evidence>
<proteinExistence type="predicted"/>
<dbReference type="InterPro" id="IPR001789">
    <property type="entry name" value="Sig_transdc_resp-reg_receiver"/>
</dbReference>
<evidence type="ECO:0000256" key="3">
    <source>
        <dbReference type="ARBA" id="ARBA00022553"/>
    </source>
</evidence>
<dbReference type="AlphaFoldDB" id="A0AAJ1IB40"/>
<dbReference type="PROSITE" id="PS01124">
    <property type="entry name" value="HTH_ARAC_FAMILY_2"/>
    <property type="match status" value="1"/>
</dbReference>
<dbReference type="Pfam" id="PF12833">
    <property type="entry name" value="HTH_18"/>
    <property type="match status" value="1"/>
</dbReference>
<feature type="domain" description="Response regulatory" evidence="11">
    <location>
        <begin position="2"/>
        <end position="119"/>
    </location>
</feature>
<dbReference type="Gene3D" id="3.40.50.2300">
    <property type="match status" value="1"/>
</dbReference>
<dbReference type="GO" id="GO:0005737">
    <property type="term" value="C:cytoplasm"/>
    <property type="evidence" value="ECO:0007669"/>
    <property type="project" value="UniProtKB-SubCell"/>
</dbReference>
<dbReference type="PROSITE" id="PS00041">
    <property type="entry name" value="HTH_ARAC_FAMILY_1"/>
    <property type="match status" value="1"/>
</dbReference>
<sequence>MKLIIADDEHRVCQLIANILPWEKYGIEIAGTAYNALEAYSLIKELKPDIVITDIRMPGYDGITLIEKSRDIDPDVSFIIVSGYRDFEYAQRALKFGAEDYLLKPVSKDELEQIILKVIEKKEAKKEKHEQENNLQRELIQTREILKKKLASEIADKGFRIDPADLPLFGDRYSVFFNNHHFQVIIFQVDHSKSDQEIESVKAVDTILQKTESAVSSYIAEHVYEMLCEYRDFSLVFILNVKSSSGLSFRDLEHLHELATQKVSEYGDWRITLCPGKAVSKIEHLHQSYDEAEFARKDRILRGFGKILEKRLVPSADEELPLFNMKDLENKIKSAVDSGAASDIQNIFLSAVIPPGFSRKILNPETVFRLFRFTAESFIKQFQIISADDIDTDALLVDTERAISSSGSIDRLSSQLAELYTATMKALLSSKRVKDYKPIRIAKEYIDEHFSENIDLNIVAKEAGLNPVYFSSLFKKETGINFKEYLLQKRVDTAKNLLVSSNDTIMAISERVGYKDVRYFSRVFSRTVGIKPNMYRKIYG</sequence>
<reference evidence="12 13" key="1">
    <citation type="submission" date="2022-12" db="EMBL/GenBank/DDBJ databases">
        <title>Metagenome assembled genome from gulf of manar.</title>
        <authorList>
            <person name="Kohli P."/>
            <person name="Pk S."/>
            <person name="Venkata Ramana C."/>
            <person name="Sasikala C."/>
        </authorList>
    </citation>
    <scope>NUCLEOTIDE SEQUENCE [LARGE SCALE GENOMIC DNA]</scope>
    <source>
        <strain evidence="12">JB008</strain>
    </source>
</reference>
<keyword evidence="3 8" id="KW-0597">Phosphoprotein</keyword>
<feature type="modified residue" description="4-aspartylphosphate" evidence="8">
    <location>
        <position position="54"/>
    </location>
</feature>
<dbReference type="Gene3D" id="1.10.10.60">
    <property type="entry name" value="Homeodomain-like"/>
    <property type="match status" value="2"/>
</dbReference>
<dbReference type="InterPro" id="IPR018060">
    <property type="entry name" value="HTH_AraC"/>
</dbReference>
<evidence type="ECO:0000313" key="13">
    <source>
        <dbReference type="Proteomes" id="UP001221217"/>
    </source>
</evidence>
<evidence type="ECO:0000256" key="8">
    <source>
        <dbReference type="PROSITE-ProRule" id="PRU00169"/>
    </source>
</evidence>
<gene>
    <name evidence="12" type="ORF">PQJ61_04170</name>
</gene>
<keyword evidence="4" id="KW-0902">Two-component regulatory system</keyword>
<evidence type="ECO:0000256" key="2">
    <source>
        <dbReference type="ARBA" id="ARBA00022490"/>
    </source>
</evidence>
<dbReference type="Pfam" id="PF17853">
    <property type="entry name" value="GGDEF_2"/>
    <property type="match status" value="1"/>
</dbReference>
<organism evidence="12 13">
    <name type="scientific">Candidatus Thalassospirochaeta sargassi</name>
    <dbReference type="NCBI Taxonomy" id="3119039"/>
    <lineage>
        <taxon>Bacteria</taxon>
        <taxon>Pseudomonadati</taxon>
        <taxon>Spirochaetota</taxon>
        <taxon>Spirochaetia</taxon>
        <taxon>Spirochaetales</taxon>
        <taxon>Spirochaetaceae</taxon>
        <taxon>Candidatus Thalassospirochaeta</taxon>
    </lineage>
</organism>
<dbReference type="GO" id="GO:0003700">
    <property type="term" value="F:DNA-binding transcription factor activity"/>
    <property type="evidence" value="ECO:0007669"/>
    <property type="project" value="InterPro"/>
</dbReference>
<dbReference type="PANTHER" id="PTHR42713">
    <property type="entry name" value="HISTIDINE KINASE-RELATED"/>
    <property type="match status" value="1"/>
</dbReference>
<dbReference type="SMART" id="SM00342">
    <property type="entry name" value="HTH_ARAC"/>
    <property type="match status" value="1"/>
</dbReference>